<keyword evidence="1" id="KW-0472">Membrane</keyword>
<proteinExistence type="predicted"/>
<keyword evidence="1" id="KW-1133">Transmembrane helix</keyword>
<feature type="transmembrane region" description="Helical" evidence="1">
    <location>
        <begin position="69"/>
        <end position="87"/>
    </location>
</feature>
<comment type="caution">
    <text evidence="2">The sequence shown here is derived from an EMBL/GenBank/DDBJ whole genome shotgun (WGS) entry which is preliminary data.</text>
</comment>
<feature type="transmembrane region" description="Helical" evidence="1">
    <location>
        <begin position="151"/>
        <end position="170"/>
    </location>
</feature>
<dbReference type="EMBL" id="LCIE01000027">
    <property type="protein sequence ID" value="KKT48488.1"/>
    <property type="molecule type" value="Genomic_DNA"/>
</dbReference>
<evidence type="ECO:0000256" key="1">
    <source>
        <dbReference type="SAM" id="Phobius"/>
    </source>
</evidence>
<reference evidence="2 3" key="1">
    <citation type="journal article" date="2015" name="Nature">
        <title>rRNA introns, odd ribosomes, and small enigmatic genomes across a large radiation of phyla.</title>
        <authorList>
            <person name="Brown C.T."/>
            <person name="Hug L.A."/>
            <person name="Thomas B.C."/>
            <person name="Sharon I."/>
            <person name="Castelle C.J."/>
            <person name="Singh A."/>
            <person name="Wilkins M.J."/>
            <person name="Williams K.H."/>
            <person name="Banfield J.F."/>
        </authorList>
    </citation>
    <scope>NUCLEOTIDE SEQUENCE [LARGE SCALE GENOMIC DNA]</scope>
</reference>
<evidence type="ECO:0000313" key="2">
    <source>
        <dbReference type="EMBL" id="KKT48488.1"/>
    </source>
</evidence>
<dbReference type="PANTHER" id="PTHR36833:SF1">
    <property type="entry name" value="INTEGRAL MEMBRANE TRANSPORT PROTEIN"/>
    <property type="match status" value="1"/>
</dbReference>
<organism evidence="2 3">
    <name type="scientific">Candidatus Collierbacteria bacterium GW2011_GWC2_44_18</name>
    <dbReference type="NCBI Taxonomy" id="1618392"/>
    <lineage>
        <taxon>Bacteria</taxon>
        <taxon>Candidatus Collieribacteriota</taxon>
    </lineage>
</organism>
<protein>
    <submittedName>
        <fullName evidence="2">Multidrug efflux associated membrane protein</fullName>
    </submittedName>
</protein>
<dbReference type="STRING" id="1618392.UW41_C0027G0001"/>
<name>A0A0G1HPA6_9BACT</name>
<dbReference type="Proteomes" id="UP000034172">
    <property type="component" value="Unassembled WGS sequence"/>
</dbReference>
<dbReference type="InterPro" id="IPR010390">
    <property type="entry name" value="ABC-2_transporter-like"/>
</dbReference>
<evidence type="ECO:0000313" key="3">
    <source>
        <dbReference type="Proteomes" id="UP000034172"/>
    </source>
</evidence>
<accession>A0A0G1HPA6</accession>
<feature type="non-terminal residue" evidence="2">
    <location>
        <position position="171"/>
    </location>
</feature>
<keyword evidence="1" id="KW-0812">Transmembrane</keyword>
<dbReference type="PANTHER" id="PTHR36833">
    <property type="entry name" value="SLR0610 PROTEIN-RELATED"/>
    <property type="match status" value="1"/>
</dbReference>
<dbReference type="AlphaFoldDB" id="A0A0G1HPA6"/>
<sequence length="171" mass="19779">MKPLVFEEVKIRWVILKANTLFTLKESLAYSLNNWGGLASTITYMLTYLVLLSAIFGRIKTLAGYNYSEILMLTLVSQFNFYLAWVWSIRNLDQLGEDVKTGKLDLILTKPLPALWYVTFQKVNLFMLVFEMWPATLPLIYLLIKNMDFQISLRGLFLGLLSFVFGHIAIH</sequence>
<feature type="transmembrane region" description="Helical" evidence="1">
    <location>
        <begin position="35"/>
        <end position="57"/>
    </location>
</feature>
<dbReference type="Pfam" id="PF06182">
    <property type="entry name" value="ABC2_membrane_6"/>
    <property type="match status" value="1"/>
</dbReference>
<gene>
    <name evidence="2" type="ORF">UW41_C0027G0001</name>
</gene>
<feature type="transmembrane region" description="Helical" evidence="1">
    <location>
        <begin position="125"/>
        <end position="144"/>
    </location>
</feature>